<accession>A0A8T1ZKD8</accession>
<keyword evidence="5" id="KW-1185">Reference proteome</keyword>
<feature type="domain" description="F-box" evidence="2">
    <location>
        <begin position="25"/>
        <end position="66"/>
    </location>
</feature>
<gene>
    <name evidence="4" type="ORF">ISN45_Aa05g007540</name>
</gene>
<dbReference type="Pfam" id="PF25210">
    <property type="entry name" value="Kelch_FKB95"/>
    <property type="match status" value="1"/>
</dbReference>
<evidence type="ECO:0000313" key="4">
    <source>
        <dbReference type="EMBL" id="KAG7559148.1"/>
    </source>
</evidence>
<reference evidence="4 5" key="1">
    <citation type="submission" date="2020-12" db="EMBL/GenBank/DDBJ databases">
        <title>Concerted genomic and epigenomic changes stabilize Arabidopsis allopolyploids.</title>
        <authorList>
            <person name="Chen Z."/>
        </authorList>
    </citation>
    <scope>NUCLEOTIDE SEQUENCE [LARGE SCALE GENOMIC DNA]</scope>
    <source>
        <strain evidence="4">Allo738</strain>
        <tissue evidence="4">Leaf</tissue>
    </source>
</reference>
<feature type="domain" description="FKB95-like N-terminal Kelch" evidence="3">
    <location>
        <begin position="89"/>
        <end position="286"/>
    </location>
</feature>
<dbReference type="SMART" id="SM00612">
    <property type="entry name" value="Kelch"/>
    <property type="match status" value="2"/>
</dbReference>
<dbReference type="Proteomes" id="UP000694240">
    <property type="component" value="Chromosome 10"/>
</dbReference>
<dbReference type="Pfam" id="PF00646">
    <property type="entry name" value="F-box"/>
    <property type="match status" value="1"/>
</dbReference>
<protein>
    <submittedName>
        <fullName evidence="4">Kelch repeat type 1</fullName>
    </submittedName>
</protein>
<name>A0A8T1ZKD8_9BRAS</name>
<dbReference type="InterPro" id="IPR050354">
    <property type="entry name" value="F-box/kelch-repeat_ARATH"/>
</dbReference>
<feature type="compositionally biased region" description="Basic and acidic residues" evidence="1">
    <location>
        <begin position="1"/>
        <end position="17"/>
    </location>
</feature>
<dbReference type="AlphaFoldDB" id="A0A8T1ZKD8"/>
<organism evidence="4 5">
    <name type="scientific">Arabidopsis thaliana x Arabidopsis arenosa</name>
    <dbReference type="NCBI Taxonomy" id="1240361"/>
    <lineage>
        <taxon>Eukaryota</taxon>
        <taxon>Viridiplantae</taxon>
        <taxon>Streptophyta</taxon>
        <taxon>Embryophyta</taxon>
        <taxon>Tracheophyta</taxon>
        <taxon>Spermatophyta</taxon>
        <taxon>Magnoliopsida</taxon>
        <taxon>eudicotyledons</taxon>
        <taxon>Gunneridae</taxon>
        <taxon>Pentapetalae</taxon>
        <taxon>rosids</taxon>
        <taxon>malvids</taxon>
        <taxon>Brassicales</taxon>
        <taxon>Brassicaceae</taxon>
        <taxon>Camelineae</taxon>
        <taxon>Arabidopsis</taxon>
    </lineage>
</organism>
<dbReference type="PANTHER" id="PTHR24414">
    <property type="entry name" value="F-BOX/KELCH-REPEAT PROTEIN SKIP4"/>
    <property type="match status" value="1"/>
</dbReference>
<evidence type="ECO:0000259" key="2">
    <source>
        <dbReference type="Pfam" id="PF00646"/>
    </source>
</evidence>
<feature type="region of interest" description="Disordered" evidence="1">
    <location>
        <begin position="1"/>
        <end position="27"/>
    </location>
</feature>
<sequence>MSNSEESRPQKKRKMEESPSSSSTLSSLPDDIALKCIALTSRSDQAALSLTSKSSRSLIASSNLYKIRSLTNHTETYVYVCLRTYIDNWYILRRRKTLNGGSDLIPIPSLPSQPREASSVVVIDWEIYIIGGLINGVPTSDVWLLDCRTHTWRIVTSMGMARANAAAGVVDGKIYVLGGFMTDDYSCWVEVFDPKTQTWESLPLREEDIPLPGLIHDSVVWDQKLYAVDGRERTFYYSPSESKWGRGKGGHLAGNRRDWCMIDDLIYCVSSKGRVYWYEGKDLDWCDGDGDGEGEQEGMFSNEVKGLDSLRWRLRCSRLVHFDVHSVALWEQERIKFAYSVGRTFTRLIDLLPGARLTNSGSNILLFWDVTVGLYGLEIWCAEISLKRQGVEIWGNIEWSNAVMTIDRPLTDRYKVLYSASVTL</sequence>
<dbReference type="InterPro" id="IPR057499">
    <property type="entry name" value="Kelch_FKB95"/>
</dbReference>
<dbReference type="EMBL" id="JAEFBK010000010">
    <property type="protein sequence ID" value="KAG7559148.1"/>
    <property type="molecule type" value="Genomic_DNA"/>
</dbReference>
<dbReference type="InterPro" id="IPR001810">
    <property type="entry name" value="F-box_dom"/>
</dbReference>
<comment type="caution">
    <text evidence="4">The sequence shown here is derived from an EMBL/GenBank/DDBJ whole genome shotgun (WGS) entry which is preliminary data.</text>
</comment>
<evidence type="ECO:0000313" key="5">
    <source>
        <dbReference type="Proteomes" id="UP000694240"/>
    </source>
</evidence>
<proteinExistence type="predicted"/>
<dbReference type="PANTHER" id="PTHR24414:SF178">
    <property type="entry name" value="F-BOX DOMAIN-CONTAINING PROTEIN"/>
    <property type="match status" value="1"/>
</dbReference>
<evidence type="ECO:0000259" key="3">
    <source>
        <dbReference type="Pfam" id="PF25210"/>
    </source>
</evidence>
<feature type="compositionally biased region" description="Low complexity" evidence="1">
    <location>
        <begin position="18"/>
        <end position="27"/>
    </location>
</feature>
<evidence type="ECO:0000256" key="1">
    <source>
        <dbReference type="SAM" id="MobiDB-lite"/>
    </source>
</evidence>
<dbReference type="InterPro" id="IPR006652">
    <property type="entry name" value="Kelch_1"/>
</dbReference>